<keyword evidence="1" id="KW-0808">Transferase</keyword>
<name>A0A318JGW8_9BURK</name>
<dbReference type="GO" id="GO:0016740">
    <property type="term" value="F:transferase activity"/>
    <property type="evidence" value="ECO:0007669"/>
    <property type="project" value="UniProtKB-KW"/>
</dbReference>
<protein>
    <submittedName>
        <fullName evidence="1">Glycosyltransferase involved in cell wall biosynthesis</fullName>
    </submittedName>
</protein>
<dbReference type="AlphaFoldDB" id="A0A318JGW8"/>
<evidence type="ECO:0000313" key="1">
    <source>
        <dbReference type="EMBL" id="PXX46633.1"/>
    </source>
</evidence>
<keyword evidence="2" id="KW-1185">Reference proteome</keyword>
<gene>
    <name evidence="1" type="ORF">DFR42_101206</name>
</gene>
<proteinExistence type="predicted"/>
<accession>A0A318JGW8</accession>
<dbReference type="Gene3D" id="3.40.50.2000">
    <property type="entry name" value="Glycogen Phosphorylase B"/>
    <property type="match status" value="1"/>
</dbReference>
<dbReference type="RefSeq" id="WP_211324101.1">
    <property type="nucleotide sequence ID" value="NZ_QJKB01000001.1"/>
</dbReference>
<sequence length="404" mass="45655">MMRLVYFSPVPWHSFAQRPHQFVQWFHQQFKARVLWVDPYPTRLPGIADVQRILAAKMEQKPRSCSTVKTQENPLQADWLKLVEVPALPIEPLPASGYLHQWLWRKTMAEIDAFISGGKTQIVVGKPSKLALQAMARHPELPSLYDAMDDFPAFYEGISSKAMEFTERHLAARVNKIVVSSSAVSRFSEHEDKLSLILNACDSDNLPPALPRSAQAPVYGYVGTIGHWFDWEALVKLASSLIISDPQARVRLIGPVFTPPPCALPDNVQILPACSHAEAMRAMQKFSVGLIPFKRKLLTASVDPIKYYEYRSLGIPVLSSNFGEMSLRAEEDGVFLYDEGSKFSRLLKACLLHRSSAESLVRFRANNSWQARFAGLIPLFDSNIDRWGRRRSTAKLEQFTWQGA</sequence>
<dbReference type="EMBL" id="QJKB01000001">
    <property type="protein sequence ID" value="PXX46633.1"/>
    <property type="molecule type" value="Genomic_DNA"/>
</dbReference>
<dbReference type="Proteomes" id="UP000247792">
    <property type="component" value="Unassembled WGS sequence"/>
</dbReference>
<reference evidence="1 2" key="1">
    <citation type="submission" date="2018-05" db="EMBL/GenBank/DDBJ databases">
        <title>Genomic Encyclopedia of Type Strains, Phase IV (KMG-IV): sequencing the most valuable type-strain genomes for metagenomic binning, comparative biology and taxonomic classification.</title>
        <authorList>
            <person name="Goeker M."/>
        </authorList>
    </citation>
    <scope>NUCLEOTIDE SEQUENCE [LARGE SCALE GENOMIC DNA]</scope>
    <source>
        <strain evidence="1 2">DSM 19792</strain>
    </source>
</reference>
<dbReference type="SUPFAM" id="SSF53756">
    <property type="entry name" value="UDP-Glycosyltransferase/glycogen phosphorylase"/>
    <property type="match status" value="1"/>
</dbReference>
<organism evidence="1 2">
    <name type="scientific">Undibacterium pigrum</name>
    <dbReference type="NCBI Taxonomy" id="401470"/>
    <lineage>
        <taxon>Bacteria</taxon>
        <taxon>Pseudomonadati</taxon>
        <taxon>Pseudomonadota</taxon>
        <taxon>Betaproteobacteria</taxon>
        <taxon>Burkholderiales</taxon>
        <taxon>Oxalobacteraceae</taxon>
        <taxon>Undibacterium</taxon>
    </lineage>
</organism>
<evidence type="ECO:0000313" key="2">
    <source>
        <dbReference type="Proteomes" id="UP000247792"/>
    </source>
</evidence>
<comment type="caution">
    <text evidence="1">The sequence shown here is derived from an EMBL/GenBank/DDBJ whole genome shotgun (WGS) entry which is preliminary data.</text>
</comment>